<dbReference type="Proteomes" id="UP000009168">
    <property type="component" value="Unassembled WGS sequence"/>
</dbReference>
<dbReference type="InParanoid" id="Q23DH3"/>
<reference evidence="2" key="1">
    <citation type="journal article" date="2006" name="PLoS Biol.">
        <title>Macronuclear genome sequence of the ciliate Tetrahymena thermophila, a model eukaryote.</title>
        <authorList>
            <person name="Eisen J.A."/>
            <person name="Coyne R.S."/>
            <person name="Wu M."/>
            <person name="Wu D."/>
            <person name="Thiagarajan M."/>
            <person name="Wortman J.R."/>
            <person name="Badger J.H."/>
            <person name="Ren Q."/>
            <person name="Amedeo P."/>
            <person name="Jones K.M."/>
            <person name="Tallon L.J."/>
            <person name="Delcher A.L."/>
            <person name="Salzberg S.L."/>
            <person name="Silva J.C."/>
            <person name="Haas B.J."/>
            <person name="Majoros W.H."/>
            <person name="Farzad M."/>
            <person name="Carlton J.M."/>
            <person name="Smith R.K. Jr."/>
            <person name="Garg J."/>
            <person name="Pearlman R.E."/>
            <person name="Karrer K.M."/>
            <person name="Sun L."/>
            <person name="Manning G."/>
            <person name="Elde N.C."/>
            <person name="Turkewitz A.P."/>
            <person name="Asai D.J."/>
            <person name="Wilkes D.E."/>
            <person name="Wang Y."/>
            <person name="Cai H."/>
            <person name="Collins K."/>
            <person name="Stewart B.A."/>
            <person name="Lee S.R."/>
            <person name="Wilamowska K."/>
            <person name="Weinberg Z."/>
            <person name="Ruzzo W.L."/>
            <person name="Wloga D."/>
            <person name="Gaertig J."/>
            <person name="Frankel J."/>
            <person name="Tsao C.-C."/>
            <person name="Gorovsky M.A."/>
            <person name="Keeling P.J."/>
            <person name="Waller R.F."/>
            <person name="Patron N.J."/>
            <person name="Cherry J.M."/>
            <person name="Stover N.A."/>
            <person name="Krieger C.J."/>
            <person name="del Toro C."/>
            <person name="Ryder H.F."/>
            <person name="Williamson S.C."/>
            <person name="Barbeau R.A."/>
            <person name="Hamilton E.P."/>
            <person name="Orias E."/>
        </authorList>
    </citation>
    <scope>NUCLEOTIDE SEQUENCE [LARGE SCALE GENOMIC DNA]</scope>
    <source>
        <strain evidence="2">SB210</strain>
    </source>
</reference>
<protein>
    <recommendedName>
        <fullName evidence="3">F-box protein</fullName>
    </recommendedName>
</protein>
<dbReference type="AlphaFoldDB" id="Q23DH3"/>
<dbReference type="CDD" id="cd09917">
    <property type="entry name" value="F-box_SF"/>
    <property type="match status" value="1"/>
</dbReference>
<accession>Q23DH3</accession>
<name>Q23DH3_TETTS</name>
<evidence type="ECO:0000313" key="2">
    <source>
        <dbReference type="Proteomes" id="UP000009168"/>
    </source>
</evidence>
<gene>
    <name evidence="1" type="ORF">TTHERM_00047180</name>
</gene>
<sequence length="315" mass="38259">MCEVKTQKPNLFPLQKRNDKKQIYRFCRDPYNQRFNQKILPKRKFFSILNLDLFKYNIELICSFLSDKDILKLRLVSRAFQPYLLRYFELEKQQATQKVISHKKDEILQIKNRINKSNYYYSKIKKLTEQINENISHLYIYLYFDKLDIKTLSVNEGKLLKLFYEALMTKPSIINSLQILNYCAKKEEISILFGNLSLSYDFMDKKLQQQFYRELQLIADFLKINNSAIIPSILENQIFTFSQEMVKKIENNIYIDKTYSSNILKGIYYWFELQLFYNQFLEKEPAFLELYKSQEQINYLRHTYEINNYLLRKII</sequence>
<dbReference type="HOGENOM" id="CLU_372374_0_0_1"/>
<evidence type="ECO:0000313" key="1">
    <source>
        <dbReference type="EMBL" id="EAR94598.2"/>
    </source>
</evidence>
<dbReference type="RefSeq" id="XP_001014713.2">
    <property type="nucleotide sequence ID" value="XM_001014713.2"/>
</dbReference>
<dbReference type="GeneID" id="7845003"/>
<organism evidence="1 2">
    <name type="scientific">Tetrahymena thermophila (strain SB210)</name>
    <dbReference type="NCBI Taxonomy" id="312017"/>
    <lineage>
        <taxon>Eukaryota</taxon>
        <taxon>Sar</taxon>
        <taxon>Alveolata</taxon>
        <taxon>Ciliophora</taxon>
        <taxon>Intramacronucleata</taxon>
        <taxon>Oligohymenophorea</taxon>
        <taxon>Hymenostomatida</taxon>
        <taxon>Tetrahymenina</taxon>
        <taxon>Tetrahymenidae</taxon>
        <taxon>Tetrahymena</taxon>
    </lineage>
</organism>
<dbReference type="KEGG" id="tet:TTHERM_00047180"/>
<proteinExistence type="predicted"/>
<keyword evidence="2" id="KW-1185">Reference proteome</keyword>
<evidence type="ECO:0008006" key="3">
    <source>
        <dbReference type="Google" id="ProtNLM"/>
    </source>
</evidence>
<dbReference type="EMBL" id="GG662712">
    <property type="protein sequence ID" value="EAR94598.2"/>
    <property type="molecule type" value="Genomic_DNA"/>
</dbReference>